<feature type="compositionally biased region" description="Basic and acidic residues" evidence="6">
    <location>
        <begin position="295"/>
        <end position="312"/>
    </location>
</feature>
<feature type="region of interest" description="Disordered" evidence="6">
    <location>
        <begin position="78"/>
        <end position="546"/>
    </location>
</feature>
<accession>A0A9D5A341</accession>
<dbReference type="EMBL" id="JAMSHJ010000007">
    <property type="protein sequence ID" value="KAI5392468.1"/>
    <property type="molecule type" value="Genomic_DNA"/>
</dbReference>
<feature type="region of interest" description="Disordered" evidence="6">
    <location>
        <begin position="591"/>
        <end position="617"/>
    </location>
</feature>
<name>A0A9D5A341_PEA</name>
<dbReference type="Gene3D" id="3.30.890.10">
    <property type="entry name" value="Methyl-cpg-binding Protein 2, Chain A"/>
    <property type="match status" value="1"/>
</dbReference>
<dbReference type="PROSITE" id="PS50982">
    <property type="entry name" value="MBD"/>
    <property type="match status" value="1"/>
</dbReference>
<proteinExistence type="predicted"/>
<feature type="compositionally biased region" description="Basic and acidic residues" evidence="6">
    <location>
        <begin position="407"/>
        <end position="420"/>
    </location>
</feature>
<evidence type="ECO:0000256" key="3">
    <source>
        <dbReference type="ARBA" id="ARBA00023125"/>
    </source>
</evidence>
<feature type="domain" description="MBD" evidence="7">
    <location>
        <begin position="35"/>
        <end position="105"/>
    </location>
</feature>
<evidence type="ECO:0000313" key="9">
    <source>
        <dbReference type="Proteomes" id="UP001058974"/>
    </source>
</evidence>
<feature type="compositionally biased region" description="Acidic residues" evidence="6">
    <location>
        <begin position="392"/>
        <end position="402"/>
    </location>
</feature>
<feature type="region of interest" description="Disordered" evidence="6">
    <location>
        <begin position="632"/>
        <end position="709"/>
    </location>
</feature>
<feature type="non-terminal residue" evidence="8">
    <location>
        <position position="709"/>
    </location>
</feature>
<comment type="caution">
    <text evidence="8">The sequence shown here is derived from an EMBL/GenBank/DDBJ whole genome shotgun (WGS) entry which is preliminary data.</text>
</comment>
<protein>
    <recommendedName>
        <fullName evidence="7">MBD domain-containing protein</fullName>
    </recommendedName>
</protein>
<dbReference type="InterPro" id="IPR001739">
    <property type="entry name" value="Methyl_CpG_DNA-bd"/>
</dbReference>
<dbReference type="Pfam" id="PF01429">
    <property type="entry name" value="MBD"/>
    <property type="match status" value="1"/>
</dbReference>
<feature type="compositionally biased region" description="Basic and acidic residues" evidence="6">
    <location>
        <begin position="443"/>
        <end position="457"/>
    </location>
</feature>
<feature type="compositionally biased region" description="Basic and acidic residues" evidence="6">
    <location>
        <begin position="166"/>
        <end position="186"/>
    </location>
</feature>
<dbReference type="PANTHER" id="PTHR33729:SF12">
    <property type="entry name" value="MBD DOMAIN-CONTAINING PROTEIN"/>
    <property type="match status" value="1"/>
</dbReference>
<gene>
    <name evidence="8" type="ORF">KIW84_077030</name>
</gene>
<dbReference type="AlphaFoldDB" id="A0A9D5A341"/>
<dbReference type="GO" id="GO:0005634">
    <property type="term" value="C:nucleus"/>
    <property type="evidence" value="ECO:0007669"/>
    <property type="project" value="UniProtKB-SubCell"/>
</dbReference>
<feature type="compositionally biased region" description="Basic and acidic residues" evidence="6">
    <location>
        <begin position="196"/>
        <end position="226"/>
    </location>
</feature>
<feature type="compositionally biased region" description="Acidic residues" evidence="6">
    <location>
        <begin position="336"/>
        <end position="348"/>
    </location>
</feature>
<feature type="compositionally biased region" description="Basic and acidic residues" evidence="6">
    <location>
        <begin position="523"/>
        <end position="534"/>
    </location>
</feature>
<dbReference type="Gramene" id="Psat07G0703000-T1">
    <property type="protein sequence ID" value="KAI5392468.1"/>
    <property type="gene ID" value="KIW84_077030"/>
</dbReference>
<feature type="compositionally biased region" description="Basic and acidic residues" evidence="6">
    <location>
        <begin position="233"/>
        <end position="252"/>
    </location>
</feature>
<dbReference type="InterPro" id="IPR016177">
    <property type="entry name" value="DNA-bd_dom_sf"/>
</dbReference>
<evidence type="ECO:0000256" key="4">
    <source>
        <dbReference type="ARBA" id="ARBA00023163"/>
    </source>
</evidence>
<evidence type="ECO:0000256" key="6">
    <source>
        <dbReference type="SAM" id="MobiDB-lite"/>
    </source>
</evidence>
<reference evidence="8 9" key="1">
    <citation type="journal article" date="2022" name="Nat. Genet.">
        <title>Improved pea reference genome and pan-genome highlight genomic features and evolutionary characteristics.</title>
        <authorList>
            <person name="Yang T."/>
            <person name="Liu R."/>
            <person name="Luo Y."/>
            <person name="Hu S."/>
            <person name="Wang D."/>
            <person name="Wang C."/>
            <person name="Pandey M.K."/>
            <person name="Ge S."/>
            <person name="Xu Q."/>
            <person name="Li N."/>
            <person name="Li G."/>
            <person name="Huang Y."/>
            <person name="Saxena R.K."/>
            <person name="Ji Y."/>
            <person name="Li M."/>
            <person name="Yan X."/>
            <person name="He Y."/>
            <person name="Liu Y."/>
            <person name="Wang X."/>
            <person name="Xiang C."/>
            <person name="Varshney R.K."/>
            <person name="Ding H."/>
            <person name="Gao S."/>
            <person name="Zong X."/>
        </authorList>
    </citation>
    <scope>NUCLEOTIDE SEQUENCE [LARGE SCALE GENOMIC DNA]</scope>
    <source>
        <strain evidence="8 9">cv. Zhongwan 6</strain>
    </source>
</reference>
<dbReference type="CDD" id="cd01396">
    <property type="entry name" value="MeCP2_MBD"/>
    <property type="match status" value="1"/>
</dbReference>
<organism evidence="8 9">
    <name type="scientific">Pisum sativum</name>
    <name type="common">Garden pea</name>
    <name type="synonym">Lathyrus oleraceus</name>
    <dbReference type="NCBI Taxonomy" id="3888"/>
    <lineage>
        <taxon>Eukaryota</taxon>
        <taxon>Viridiplantae</taxon>
        <taxon>Streptophyta</taxon>
        <taxon>Embryophyta</taxon>
        <taxon>Tracheophyta</taxon>
        <taxon>Spermatophyta</taxon>
        <taxon>Magnoliopsida</taxon>
        <taxon>eudicotyledons</taxon>
        <taxon>Gunneridae</taxon>
        <taxon>Pentapetalae</taxon>
        <taxon>rosids</taxon>
        <taxon>fabids</taxon>
        <taxon>Fabales</taxon>
        <taxon>Fabaceae</taxon>
        <taxon>Papilionoideae</taxon>
        <taxon>50 kb inversion clade</taxon>
        <taxon>NPAAA clade</taxon>
        <taxon>Hologalegina</taxon>
        <taxon>IRL clade</taxon>
        <taxon>Fabeae</taxon>
        <taxon>Lathyrus</taxon>
    </lineage>
</organism>
<feature type="compositionally biased region" description="Basic and acidic residues" evidence="6">
    <location>
        <begin position="349"/>
        <end position="362"/>
    </location>
</feature>
<evidence type="ECO:0000256" key="1">
    <source>
        <dbReference type="ARBA" id="ARBA00004123"/>
    </source>
</evidence>
<dbReference type="InterPro" id="IPR039622">
    <property type="entry name" value="MBD10/11"/>
</dbReference>
<dbReference type="GO" id="GO:0003677">
    <property type="term" value="F:DNA binding"/>
    <property type="evidence" value="ECO:0007669"/>
    <property type="project" value="UniProtKB-KW"/>
</dbReference>
<feature type="compositionally biased region" description="Basic and acidic residues" evidence="6">
    <location>
        <begin position="464"/>
        <end position="477"/>
    </location>
</feature>
<dbReference type="PANTHER" id="PTHR33729">
    <property type="entry name" value="METHYL-CPG BINDING DOMAIN CONTAINING PROTEIN, EXPRESSED"/>
    <property type="match status" value="1"/>
</dbReference>
<evidence type="ECO:0000313" key="8">
    <source>
        <dbReference type="EMBL" id="KAI5392468.1"/>
    </source>
</evidence>
<sequence length="709" mass="78027">IKHCLRFLFSHILRRKSVVQLQQQQMKKESRSDAKDQLSSVQLSAPPSWKKLYFPKKAGTPRKGEIVFVAPTGEEITSRRQLERYLKSHPENPNISEFDWGTSDTPRRSSRISEKVKTTSPAEAEPPKKRGRKSIGSQKEDKVTETEAHSEEAEPPKKRGRKSIGSKKDDKVTKTEAHSEKAEPPKKRGRKSSASKKHDKETETEFPSEEAKEKGKSSAEEPKADPVDADDNIGDKVKSDDAEVIKQSKAEGELVQEPLKAVVEEEIVESAKEKSSAEEPKADPMDTDENVNNKTRSDDAEEIKQSNAEGEHVIVASNAVVEEAIAESAKEKSSAEELEADPMDTDDNVNDKTRSDDVEEIKQSNAEGELVQEDLNAVSEETIVESEKENPSAEELDADPVDADSNIYDKTKSNDADEIKPSNTEGELVQEASNAVVEEAIVESEKEVSSAEPKADPMDADSNIDDKTKSNDAEEIKQSNTEGELVQEASNAVVEEAIVESEKELSSAEPKADPMDADSNIDDITKSNDAEEIKQSNTEGELVQEASNAVVEEAIVESEKDLFSAEEPKADPVDADNIIIDNTKIDDAEEIKQGNVEAENLTVENPQVEETPMAEPEEQLAEEALNAVVAEKTQEEAPVELEKENGTIDSSKQEKSGAEENEGAEKASLNFEEINGKNEIPASDEKQTIQGEEQVKMGDNESFIWSFAQ</sequence>
<feature type="compositionally biased region" description="Basic and acidic residues" evidence="6">
    <location>
        <begin position="138"/>
        <end position="157"/>
    </location>
</feature>
<evidence type="ECO:0000256" key="2">
    <source>
        <dbReference type="ARBA" id="ARBA00023015"/>
    </source>
</evidence>
<feature type="compositionally biased region" description="Basic and acidic residues" evidence="6">
    <location>
        <begin position="269"/>
        <end position="284"/>
    </location>
</feature>
<feature type="compositionally biased region" description="Basic and acidic residues" evidence="6">
    <location>
        <begin position="683"/>
        <end position="699"/>
    </location>
</feature>
<keyword evidence="5" id="KW-0539">Nucleus</keyword>
<keyword evidence="4" id="KW-0804">Transcription</keyword>
<dbReference type="Proteomes" id="UP001058974">
    <property type="component" value="Chromosome 7"/>
</dbReference>
<feature type="compositionally biased region" description="Basic and acidic residues" evidence="6">
    <location>
        <begin position="632"/>
        <end position="658"/>
    </location>
</feature>
<keyword evidence="3" id="KW-0238">DNA-binding</keyword>
<keyword evidence="2" id="KW-0805">Transcription regulation</keyword>
<comment type="subcellular location">
    <subcellularLocation>
        <location evidence="1">Nucleus</location>
    </subcellularLocation>
</comment>
<evidence type="ECO:0000256" key="5">
    <source>
        <dbReference type="ARBA" id="ARBA00023242"/>
    </source>
</evidence>
<evidence type="ECO:0000259" key="7">
    <source>
        <dbReference type="PROSITE" id="PS50982"/>
    </source>
</evidence>
<dbReference type="SUPFAM" id="SSF54171">
    <property type="entry name" value="DNA-binding domain"/>
    <property type="match status" value="1"/>
</dbReference>
<keyword evidence="9" id="KW-1185">Reference proteome</keyword>
<feature type="compositionally biased region" description="Basic and acidic residues" evidence="6">
    <location>
        <begin position="105"/>
        <end position="117"/>
    </location>
</feature>
<feature type="compositionally biased region" description="Low complexity" evidence="6">
    <location>
        <begin position="313"/>
        <end position="327"/>
    </location>
</feature>
<feature type="compositionally biased region" description="Basic and acidic residues" evidence="6">
    <location>
        <begin position="500"/>
        <end position="514"/>
    </location>
</feature>
<feature type="compositionally biased region" description="Basic and acidic residues" evidence="6">
    <location>
        <begin position="78"/>
        <end position="90"/>
    </location>
</feature>